<dbReference type="GO" id="GO:0003677">
    <property type="term" value="F:DNA binding"/>
    <property type="evidence" value="ECO:0007669"/>
    <property type="project" value="InterPro"/>
</dbReference>
<feature type="compositionally biased region" description="Acidic residues" evidence="2">
    <location>
        <begin position="434"/>
        <end position="461"/>
    </location>
</feature>
<comment type="caution">
    <text evidence="4">The sequence shown here is derived from an EMBL/GenBank/DDBJ whole genome shotgun (WGS) entry which is preliminary data.</text>
</comment>
<dbReference type="Gene3D" id="1.10.10.60">
    <property type="entry name" value="Homeodomain-like"/>
    <property type="match status" value="1"/>
</dbReference>
<keyword evidence="5" id="KW-1185">Reference proteome</keyword>
<proteinExistence type="predicted"/>
<dbReference type="OrthoDB" id="6647168at2759"/>
<feature type="compositionally biased region" description="Basic and acidic residues" evidence="2">
    <location>
        <begin position="388"/>
        <end position="405"/>
    </location>
</feature>
<protein>
    <recommendedName>
        <fullName evidence="3">HTH psq-type domain-containing protein</fullName>
    </recommendedName>
</protein>
<dbReference type="SUPFAM" id="SSF46689">
    <property type="entry name" value="Homeodomain-like"/>
    <property type="match status" value="1"/>
</dbReference>
<gene>
    <name evidence="4" type="ORF">GE061_012293</name>
</gene>
<accession>A0A8S9XU61</accession>
<feature type="region of interest" description="Disordered" evidence="2">
    <location>
        <begin position="374"/>
        <end position="484"/>
    </location>
</feature>
<evidence type="ECO:0000313" key="5">
    <source>
        <dbReference type="Proteomes" id="UP000466442"/>
    </source>
</evidence>
<dbReference type="Pfam" id="PF05225">
    <property type="entry name" value="HTH_psq"/>
    <property type="match status" value="1"/>
</dbReference>
<sequence length="596" mass="67171">MLLKRQPNVEDLQAEWTDNPLERPVGSLQFLPELAHRTDDDEVGDLSNKRANLAYKMVLTQRLARKKASNTPIGKKSKKSSFIPRKQYEEGEMMAAIDAVKNGMPVATAARTHGVPRVTLMYKASDVTLKKKDFAPLLKEVLSEAITYPTVANGFRKCGLYPWDQNALPLFSENISSSSSGKKAFDSKEVLLGLSVLEHFMGEENVKKFKRSPSGTENIADESLFRVWNKMRSFFGNPINQELPPAQQEEVRVLDFQNSDEIVIDDPATVTLPQENDQAIISAPQEDDPALASTPQKVPSTTRSDQHQLITVQAAVHAPNNLPSPFKKALIWPEVIKNTINNKRKKEVLPSVVTSSDYKLYLKKKIEKKVLAEENKKARAAQRAKKRTEREMTKLQQVAERERKKAQAKKKKETQPKKQKKTAAKKAKHAEETSSSEEDEWQPDDESDDGEISIDESDNVDLGELANDARIEKSNHPITRCDETEEMREEIIESIQEILYGPDNRSPPSYEGISEGNTGSFSTNVDNMNARIEQEPSIIKDDSINAIQEEDFVTVTLKNKKKVMAKSSRLMGNWQWVTASVQQNRLSSQLTLTKKL</sequence>
<feature type="domain" description="HTH psq-type" evidence="3">
    <location>
        <begin position="90"/>
        <end position="121"/>
    </location>
</feature>
<feature type="compositionally biased region" description="Basic residues" evidence="2">
    <location>
        <begin position="406"/>
        <end position="428"/>
    </location>
</feature>
<dbReference type="InterPro" id="IPR007889">
    <property type="entry name" value="HTH_Psq"/>
</dbReference>
<dbReference type="InterPro" id="IPR009057">
    <property type="entry name" value="Homeodomain-like_sf"/>
</dbReference>
<feature type="compositionally biased region" description="Basic and acidic residues" evidence="2">
    <location>
        <begin position="467"/>
        <end position="482"/>
    </location>
</feature>
<dbReference type="EMBL" id="WIXP02000004">
    <property type="protein sequence ID" value="KAF6211778.1"/>
    <property type="molecule type" value="Genomic_DNA"/>
</dbReference>
<evidence type="ECO:0000259" key="3">
    <source>
        <dbReference type="Pfam" id="PF05225"/>
    </source>
</evidence>
<dbReference type="Proteomes" id="UP000466442">
    <property type="component" value="Unassembled WGS sequence"/>
</dbReference>
<dbReference type="AlphaFoldDB" id="A0A8S9XU61"/>
<name>A0A8S9XU61_APOLU</name>
<organism evidence="4 5">
    <name type="scientific">Apolygus lucorum</name>
    <name type="common">Small green plant bug</name>
    <name type="synonym">Lygocoris lucorum</name>
    <dbReference type="NCBI Taxonomy" id="248454"/>
    <lineage>
        <taxon>Eukaryota</taxon>
        <taxon>Metazoa</taxon>
        <taxon>Ecdysozoa</taxon>
        <taxon>Arthropoda</taxon>
        <taxon>Hexapoda</taxon>
        <taxon>Insecta</taxon>
        <taxon>Pterygota</taxon>
        <taxon>Neoptera</taxon>
        <taxon>Paraneoptera</taxon>
        <taxon>Hemiptera</taxon>
        <taxon>Heteroptera</taxon>
        <taxon>Panheteroptera</taxon>
        <taxon>Cimicomorpha</taxon>
        <taxon>Miridae</taxon>
        <taxon>Mirini</taxon>
        <taxon>Apolygus</taxon>
    </lineage>
</organism>
<reference evidence="4" key="1">
    <citation type="journal article" date="2021" name="Mol. Ecol. Resour.">
        <title>Apolygus lucorum genome provides insights into omnivorousness and mesophyll feeding.</title>
        <authorList>
            <person name="Liu Y."/>
            <person name="Liu H."/>
            <person name="Wang H."/>
            <person name="Huang T."/>
            <person name="Liu B."/>
            <person name="Yang B."/>
            <person name="Yin L."/>
            <person name="Li B."/>
            <person name="Zhang Y."/>
            <person name="Zhang S."/>
            <person name="Jiang F."/>
            <person name="Zhang X."/>
            <person name="Ren Y."/>
            <person name="Wang B."/>
            <person name="Wang S."/>
            <person name="Lu Y."/>
            <person name="Wu K."/>
            <person name="Fan W."/>
            <person name="Wang G."/>
        </authorList>
    </citation>
    <scope>NUCLEOTIDE SEQUENCE</scope>
    <source>
        <strain evidence="4">12Hb</strain>
    </source>
</reference>
<evidence type="ECO:0000256" key="1">
    <source>
        <dbReference type="ARBA" id="ARBA00004123"/>
    </source>
</evidence>
<comment type="subcellular location">
    <subcellularLocation>
        <location evidence="1">Nucleus</location>
    </subcellularLocation>
</comment>
<evidence type="ECO:0000256" key="2">
    <source>
        <dbReference type="SAM" id="MobiDB-lite"/>
    </source>
</evidence>
<dbReference type="GO" id="GO:0005634">
    <property type="term" value="C:nucleus"/>
    <property type="evidence" value="ECO:0007669"/>
    <property type="project" value="UniProtKB-SubCell"/>
</dbReference>
<evidence type="ECO:0000313" key="4">
    <source>
        <dbReference type="EMBL" id="KAF6211778.1"/>
    </source>
</evidence>
<feature type="compositionally biased region" description="Basic residues" evidence="2">
    <location>
        <begin position="378"/>
        <end position="387"/>
    </location>
</feature>